<dbReference type="InterPro" id="IPR036375">
    <property type="entry name" value="Hemopexin-like_dom_sf"/>
</dbReference>
<name>R7T4R4_CAPTE</name>
<organism evidence="2">
    <name type="scientific">Capitella teleta</name>
    <name type="common">Polychaete worm</name>
    <dbReference type="NCBI Taxonomy" id="283909"/>
    <lineage>
        <taxon>Eukaryota</taxon>
        <taxon>Metazoa</taxon>
        <taxon>Spiralia</taxon>
        <taxon>Lophotrochozoa</taxon>
        <taxon>Annelida</taxon>
        <taxon>Polychaeta</taxon>
        <taxon>Sedentaria</taxon>
        <taxon>Scolecida</taxon>
        <taxon>Capitellidae</taxon>
        <taxon>Capitella</taxon>
    </lineage>
</organism>
<dbReference type="Proteomes" id="UP000014760">
    <property type="component" value="Unassembled WGS sequence"/>
</dbReference>
<dbReference type="HOGENOM" id="CLU_842645_0_0_1"/>
<sequence length="330" mass="36851">MELTFWILFFGAVFSSGQSDLLESEFNTGNLPLHSTVNIKHFAEMDNVHSTIQCVGACVQHQGCVAIVMTDGSCKMYDRRASGSSWVAQRQSVYMELKDDEIETTEAMITTAEDEFLAGLDCPTTRTCSSLSADAVFVHSNESYVVITGNEYYSFESVQNMCSGLPYQNGMFSDLVAPPFTDNPEMIASVNNGGESSAMFVFKEPEVLVYFFMKATGKYTWEVTRSLRDWFPSILVDGGNCFLAHDESDGTLFKGDRIYTNSLEFTRDERFHSNLTSTENPFFNYMPPGNPHACTQTSVDGLTLFFDHENIYLYNSAAKKHTSLGKLCKG</sequence>
<accession>R7T4R4</accession>
<reference evidence="2 4" key="2">
    <citation type="journal article" date="2013" name="Nature">
        <title>Insights into bilaterian evolution from three spiralian genomes.</title>
        <authorList>
            <person name="Simakov O."/>
            <person name="Marletaz F."/>
            <person name="Cho S.J."/>
            <person name="Edsinger-Gonzales E."/>
            <person name="Havlak P."/>
            <person name="Hellsten U."/>
            <person name="Kuo D.H."/>
            <person name="Larsson T."/>
            <person name="Lv J."/>
            <person name="Arendt D."/>
            <person name="Savage R."/>
            <person name="Osoegawa K."/>
            <person name="de Jong P."/>
            <person name="Grimwood J."/>
            <person name="Chapman J.A."/>
            <person name="Shapiro H."/>
            <person name="Aerts A."/>
            <person name="Otillar R.P."/>
            <person name="Terry A.Y."/>
            <person name="Boore J.L."/>
            <person name="Grigoriev I.V."/>
            <person name="Lindberg D.R."/>
            <person name="Seaver E.C."/>
            <person name="Weisblat D.A."/>
            <person name="Putnam N.H."/>
            <person name="Rokhsar D.S."/>
        </authorList>
    </citation>
    <scope>NUCLEOTIDE SEQUENCE</scope>
    <source>
        <strain evidence="2 4">I ESC-2004</strain>
    </source>
</reference>
<evidence type="ECO:0000313" key="4">
    <source>
        <dbReference type="Proteomes" id="UP000014760"/>
    </source>
</evidence>
<proteinExistence type="predicted"/>
<dbReference type="SUPFAM" id="SSF50923">
    <property type="entry name" value="Hemopexin-like domain"/>
    <property type="match status" value="1"/>
</dbReference>
<evidence type="ECO:0000256" key="1">
    <source>
        <dbReference type="SAM" id="SignalP"/>
    </source>
</evidence>
<feature type="chain" id="PRO_5008786657" description="Apple domain-containing protein" evidence="1">
    <location>
        <begin position="20"/>
        <end position="330"/>
    </location>
</feature>
<evidence type="ECO:0000313" key="2">
    <source>
        <dbReference type="EMBL" id="ELT88072.1"/>
    </source>
</evidence>
<reference evidence="3" key="3">
    <citation type="submission" date="2015-06" db="UniProtKB">
        <authorList>
            <consortium name="EnsemblMetazoa"/>
        </authorList>
    </citation>
    <scope>IDENTIFICATION</scope>
</reference>
<keyword evidence="4" id="KW-1185">Reference proteome</keyword>
<dbReference type="EMBL" id="KB312001">
    <property type="protein sequence ID" value="ELT88072.1"/>
    <property type="molecule type" value="Genomic_DNA"/>
</dbReference>
<reference evidence="4" key="1">
    <citation type="submission" date="2012-12" db="EMBL/GenBank/DDBJ databases">
        <authorList>
            <person name="Hellsten U."/>
            <person name="Grimwood J."/>
            <person name="Chapman J.A."/>
            <person name="Shapiro H."/>
            <person name="Aerts A."/>
            <person name="Otillar R.P."/>
            <person name="Terry A.Y."/>
            <person name="Boore J.L."/>
            <person name="Simakov O."/>
            <person name="Marletaz F."/>
            <person name="Cho S.-J."/>
            <person name="Edsinger-Gonzales E."/>
            <person name="Havlak P."/>
            <person name="Kuo D.-H."/>
            <person name="Larsson T."/>
            <person name="Lv J."/>
            <person name="Arendt D."/>
            <person name="Savage R."/>
            <person name="Osoegawa K."/>
            <person name="de Jong P."/>
            <person name="Lindberg D.R."/>
            <person name="Seaver E.C."/>
            <person name="Weisblat D.A."/>
            <person name="Putnam N.H."/>
            <person name="Grigoriev I.V."/>
            <person name="Rokhsar D.S."/>
        </authorList>
    </citation>
    <scope>NUCLEOTIDE SEQUENCE</scope>
    <source>
        <strain evidence="4">I ESC-2004</strain>
    </source>
</reference>
<dbReference type="EnsemblMetazoa" id="CapteT212433">
    <property type="protein sequence ID" value="CapteP212433"/>
    <property type="gene ID" value="CapteG212433"/>
</dbReference>
<feature type="signal peptide" evidence="1">
    <location>
        <begin position="1"/>
        <end position="19"/>
    </location>
</feature>
<dbReference type="EMBL" id="AMQN01015545">
    <property type="status" value="NOT_ANNOTATED_CDS"/>
    <property type="molecule type" value="Genomic_DNA"/>
</dbReference>
<dbReference type="AlphaFoldDB" id="R7T4R4"/>
<evidence type="ECO:0008006" key="5">
    <source>
        <dbReference type="Google" id="ProtNLM"/>
    </source>
</evidence>
<protein>
    <recommendedName>
        <fullName evidence="5">Apple domain-containing protein</fullName>
    </recommendedName>
</protein>
<dbReference type="Gene3D" id="2.110.10.10">
    <property type="entry name" value="Hemopexin-like domain"/>
    <property type="match status" value="1"/>
</dbReference>
<keyword evidence="1" id="KW-0732">Signal</keyword>
<evidence type="ECO:0000313" key="3">
    <source>
        <dbReference type="EnsemblMetazoa" id="CapteP212433"/>
    </source>
</evidence>
<gene>
    <name evidence="2" type="ORF">CAPTEDRAFT_212433</name>
</gene>